<name>A0A8C9V217_SCLFO</name>
<keyword evidence="3 8" id="KW-0863">Zinc-finger</keyword>
<evidence type="ECO:0000313" key="15">
    <source>
        <dbReference type="Proteomes" id="UP000694397"/>
    </source>
</evidence>
<dbReference type="PROSITE" id="PS50016">
    <property type="entry name" value="ZF_PHD_2"/>
    <property type="match status" value="1"/>
</dbReference>
<dbReference type="Proteomes" id="UP000694397">
    <property type="component" value="Chromosome 3"/>
</dbReference>
<dbReference type="SUPFAM" id="SSF63763">
    <property type="entry name" value="SAND domain-like"/>
    <property type="match status" value="2"/>
</dbReference>
<dbReference type="GeneTree" id="ENSGT00940000166738"/>
<reference evidence="14 15" key="1">
    <citation type="submission" date="2019-04" db="EMBL/GenBank/DDBJ databases">
        <authorList>
            <consortium name="Wellcome Sanger Institute Data Sharing"/>
        </authorList>
    </citation>
    <scope>NUCLEOTIDE SEQUENCE [LARGE SCALE GENOMIC DNA]</scope>
</reference>
<feature type="domain" description="Bromo" evidence="10">
    <location>
        <begin position="608"/>
        <end position="658"/>
    </location>
</feature>
<feature type="compositionally biased region" description="Polar residues" evidence="9">
    <location>
        <begin position="375"/>
        <end position="384"/>
    </location>
</feature>
<dbReference type="PROSITE" id="PS50014">
    <property type="entry name" value="BROMODOMAIN_2"/>
    <property type="match status" value="1"/>
</dbReference>
<proteinExistence type="predicted"/>
<feature type="domain" description="PHD-type" evidence="11">
    <location>
        <begin position="505"/>
        <end position="553"/>
    </location>
</feature>
<dbReference type="InterPro" id="IPR043563">
    <property type="entry name" value="Sp110/Sp140/Sp140L-like"/>
</dbReference>
<evidence type="ECO:0000256" key="9">
    <source>
        <dbReference type="SAM" id="MobiDB-lite"/>
    </source>
</evidence>
<dbReference type="Gene3D" id="3.30.40.10">
    <property type="entry name" value="Zinc/RING finger domain, C3HC4 (zinc finger)"/>
    <property type="match status" value="1"/>
</dbReference>
<accession>A0A8C9V217</accession>
<evidence type="ECO:0000256" key="3">
    <source>
        <dbReference type="ARBA" id="ARBA00022771"/>
    </source>
</evidence>
<dbReference type="PRINTS" id="PR01711">
    <property type="entry name" value="AIREGULATOR"/>
</dbReference>
<feature type="compositionally biased region" description="Basic residues" evidence="9">
    <location>
        <begin position="332"/>
        <end position="348"/>
    </location>
</feature>
<evidence type="ECO:0000259" key="13">
    <source>
        <dbReference type="PROSITE" id="PS51414"/>
    </source>
</evidence>
<organism evidence="14 15">
    <name type="scientific">Scleropages formosus</name>
    <name type="common">Asian bonytongue</name>
    <name type="synonym">Osteoglossum formosum</name>
    <dbReference type="NCBI Taxonomy" id="113540"/>
    <lineage>
        <taxon>Eukaryota</taxon>
        <taxon>Metazoa</taxon>
        <taxon>Chordata</taxon>
        <taxon>Craniata</taxon>
        <taxon>Vertebrata</taxon>
        <taxon>Euteleostomi</taxon>
        <taxon>Actinopterygii</taxon>
        <taxon>Neopterygii</taxon>
        <taxon>Teleostei</taxon>
        <taxon>Osteoglossocephala</taxon>
        <taxon>Osteoglossomorpha</taxon>
        <taxon>Osteoglossiformes</taxon>
        <taxon>Osteoglossidae</taxon>
        <taxon>Scleropages</taxon>
    </lineage>
</organism>
<feature type="compositionally biased region" description="Basic residues" evidence="9">
    <location>
        <begin position="181"/>
        <end position="190"/>
    </location>
</feature>
<dbReference type="PRINTS" id="PR00503">
    <property type="entry name" value="BROMODOMAIN"/>
</dbReference>
<feature type="region of interest" description="Disordered" evidence="9">
    <location>
        <begin position="332"/>
        <end position="401"/>
    </location>
</feature>
<evidence type="ECO:0000256" key="6">
    <source>
        <dbReference type="ARBA" id="ARBA00023125"/>
    </source>
</evidence>
<evidence type="ECO:0000313" key="14">
    <source>
        <dbReference type="Ensembl" id="ENSSFOP00015013923.1"/>
    </source>
</evidence>
<dbReference type="Pfam" id="PF00439">
    <property type="entry name" value="Bromodomain"/>
    <property type="match status" value="1"/>
</dbReference>
<feature type="domain" description="SAND" evidence="12">
    <location>
        <begin position="400"/>
        <end position="481"/>
    </location>
</feature>
<dbReference type="GO" id="GO:0045182">
    <property type="term" value="F:translation regulator activity"/>
    <property type="evidence" value="ECO:0007669"/>
    <property type="project" value="InterPro"/>
</dbReference>
<gene>
    <name evidence="14" type="primary">LOC108928801</name>
</gene>
<dbReference type="InterPro" id="IPR000770">
    <property type="entry name" value="SAND_dom"/>
</dbReference>
<dbReference type="GO" id="GO:0000981">
    <property type="term" value="F:DNA-binding transcription factor activity, RNA polymerase II-specific"/>
    <property type="evidence" value="ECO:0007669"/>
    <property type="project" value="TreeGrafter"/>
</dbReference>
<dbReference type="PROSITE" id="PS50864">
    <property type="entry name" value="SAND"/>
    <property type="match status" value="2"/>
</dbReference>
<feature type="domain" description="HSR" evidence="13">
    <location>
        <begin position="43"/>
        <end position="160"/>
    </location>
</feature>
<dbReference type="Gene3D" id="3.10.390.10">
    <property type="entry name" value="SAND domain-like"/>
    <property type="match status" value="2"/>
</dbReference>
<evidence type="ECO:0000259" key="10">
    <source>
        <dbReference type="PROSITE" id="PS50014"/>
    </source>
</evidence>
<dbReference type="OrthoDB" id="1870062at2759"/>
<feature type="compositionally biased region" description="Polar residues" evidence="9">
    <location>
        <begin position="351"/>
        <end position="362"/>
    </location>
</feature>
<evidence type="ECO:0000256" key="2">
    <source>
        <dbReference type="ARBA" id="ARBA00022723"/>
    </source>
</evidence>
<dbReference type="InterPro" id="IPR001965">
    <property type="entry name" value="Znf_PHD"/>
</dbReference>
<reference evidence="14" key="2">
    <citation type="submission" date="2025-08" db="UniProtKB">
        <authorList>
            <consortium name="Ensembl"/>
        </authorList>
    </citation>
    <scope>IDENTIFICATION</scope>
</reference>
<keyword evidence="5 7" id="KW-0103">Bromodomain</keyword>
<evidence type="ECO:0000259" key="11">
    <source>
        <dbReference type="PROSITE" id="PS50016"/>
    </source>
</evidence>
<dbReference type="SMART" id="SM00249">
    <property type="entry name" value="PHD"/>
    <property type="match status" value="1"/>
</dbReference>
<dbReference type="KEGG" id="sfm:108928801"/>
<reference evidence="14" key="3">
    <citation type="submission" date="2025-09" db="UniProtKB">
        <authorList>
            <consortium name="Ensembl"/>
        </authorList>
    </citation>
    <scope>IDENTIFICATION</scope>
</reference>
<dbReference type="SMART" id="SM00258">
    <property type="entry name" value="SAND"/>
    <property type="match status" value="2"/>
</dbReference>
<evidence type="ECO:0000259" key="12">
    <source>
        <dbReference type="PROSITE" id="PS50864"/>
    </source>
</evidence>
<feature type="region of interest" description="Disordered" evidence="9">
    <location>
        <begin position="162"/>
        <end position="240"/>
    </location>
</feature>
<feature type="compositionally biased region" description="Basic and acidic residues" evidence="9">
    <location>
        <begin position="191"/>
        <end position="201"/>
    </location>
</feature>
<feature type="compositionally biased region" description="Basic and acidic residues" evidence="9">
    <location>
        <begin position="387"/>
        <end position="401"/>
    </location>
</feature>
<keyword evidence="1" id="KW-0597">Phosphoprotein</keyword>
<evidence type="ECO:0000256" key="7">
    <source>
        <dbReference type="PROSITE-ProRule" id="PRU00035"/>
    </source>
</evidence>
<dbReference type="InterPro" id="IPR008087">
    <property type="entry name" value="AIRE"/>
</dbReference>
<dbReference type="GO" id="GO:0006959">
    <property type="term" value="P:humoral immune response"/>
    <property type="evidence" value="ECO:0007669"/>
    <property type="project" value="InterPro"/>
</dbReference>
<dbReference type="PROSITE" id="PS01359">
    <property type="entry name" value="ZF_PHD_1"/>
    <property type="match status" value="1"/>
</dbReference>
<dbReference type="GO" id="GO:0008270">
    <property type="term" value="F:zinc ion binding"/>
    <property type="evidence" value="ECO:0007669"/>
    <property type="project" value="UniProtKB-KW"/>
</dbReference>
<keyword evidence="2" id="KW-0479">Metal-binding</keyword>
<dbReference type="AlphaFoldDB" id="A0A8C9V217"/>
<keyword evidence="6" id="KW-0238">DNA-binding</keyword>
<dbReference type="InterPro" id="IPR011011">
    <property type="entry name" value="Znf_FYVE_PHD"/>
</dbReference>
<dbReference type="GO" id="GO:0005737">
    <property type="term" value="C:cytoplasm"/>
    <property type="evidence" value="ECO:0007669"/>
    <property type="project" value="InterPro"/>
</dbReference>
<dbReference type="Pfam" id="PF00628">
    <property type="entry name" value="PHD"/>
    <property type="match status" value="1"/>
</dbReference>
<dbReference type="Pfam" id="PF03172">
    <property type="entry name" value="HSR"/>
    <property type="match status" value="1"/>
</dbReference>
<dbReference type="Pfam" id="PF01342">
    <property type="entry name" value="SAND"/>
    <property type="match status" value="2"/>
</dbReference>
<dbReference type="GO" id="GO:0003677">
    <property type="term" value="F:DNA binding"/>
    <property type="evidence" value="ECO:0007669"/>
    <property type="project" value="UniProtKB-KW"/>
</dbReference>
<dbReference type="CTD" id="796843"/>
<dbReference type="SUPFAM" id="SSF57903">
    <property type="entry name" value="FYVE/PHD zinc finger"/>
    <property type="match status" value="1"/>
</dbReference>
<dbReference type="PANTHER" id="PTHR46386:SF1">
    <property type="entry name" value="NUCLEAR BODY PROTEIN SP140-LIKE PROTEIN"/>
    <property type="match status" value="1"/>
</dbReference>
<sequence>MWIRWKPAASSFCSGCQAAEPRLLYRVSEHLGRSTRRFSGNSSSASESDTIMDPLDFLTDEQLLQIFHCKKTEMSCIEQPHTFLNQLRDHDLIPEDKYKTVMRSKTKHNREMRMYEMLSWFEIKRPERVNLFWKCVFKDHILQQYHVLRLLRKSLLDGSFSFPEKLPEKETTPEDPEVSSKKVKKAKVEKKKGEKGKEKEAAKKRKQNGESGDEEEQPSCSSQATPTKKRRLSKPTYRPSLTRGEDENFWNWPIYKTQLPVVCGDKTGTLYRDKLAKGEKCILTEQRWLNPNEFEVLGGKKSCKNWKTSIRCRNTTLHTLIQGGHLKCANYKRRRRQSSQSHQGRRLHFPFSQSEGSTSVSDSELEEEEEEGHQQAVQENTGETSDTDARESSGAESHDETDMSVFQGDCLSVTCGSAEGTLYKYRFASGICGKCIRTEDKWLTPEDFTKEDPTLSSPHWMKSIHCHGTPLSFLIKKRILQVHSLLCKSDCCSRQQDRLKEQENDDECFICCKEGDLLCCDHCPRSFHYLCHLPAVDKDILGEKWMCTYCVLKQSQQWRYPSQMTFQAALQSLVSDFILHCQYLLLCLYKADIQHVFAPNPCHTVTGYSSFIKHPMWLDKVAENLEQKRYSTVSQFYSDILLTFDNCAKFNRDNDFGKMGAKLRSLFEEEFHKIFGIQSNSEP</sequence>
<dbReference type="GO" id="GO:0005634">
    <property type="term" value="C:nucleus"/>
    <property type="evidence" value="ECO:0007669"/>
    <property type="project" value="InterPro"/>
</dbReference>
<evidence type="ECO:0000256" key="1">
    <source>
        <dbReference type="ARBA" id="ARBA00022553"/>
    </source>
</evidence>
<keyword evidence="15" id="KW-1185">Reference proteome</keyword>
<keyword evidence="4" id="KW-0862">Zinc</keyword>
<feature type="domain" description="SAND" evidence="12">
    <location>
        <begin position="244"/>
        <end position="327"/>
    </location>
</feature>
<dbReference type="InterPro" id="IPR010919">
    <property type="entry name" value="SAND-like_dom_sf"/>
</dbReference>
<dbReference type="SMART" id="SM00297">
    <property type="entry name" value="BROMO"/>
    <property type="match status" value="1"/>
</dbReference>
<dbReference type="PANTHER" id="PTHR46386">
    <property type="entry name" value="NUCLEAR BODY PROTEIN SP140"/>
    <property type="match status" value="1"/>
</dbReference>
<evidence type="ECO:0000256" key="4">
    <source>
        <dbReference type="ARBA" id="ARBA00022833"/>
    </source>
</evidence>
<dbReference type="CDD" id="cd15541">
    <property type="entry name" value="PHD_TIF1_like"/>
    <property type="match status" value="1"/>
</dbReference>
<dbReference type="Gene3D" id="1.20.920.10">
    <property type="entry name" value="Bromodomain-like"/>
    <property type="match status" value="1"/>
</dbReference>
<dbReference type="Ensembl" id="ENSSFOT00015014094.2">
    <property type="protein sequence ID" value="ENSSFOP00015013923.1"/>
    <property type="gene ID" value="ENSSFOG00015008980.2"/>
</dbReference>
<dbReference type="InterPro" id="IPR001487">
    <property type="entry name" value="Bromodomain"/>
</dbReference>
<dbReference type="PROSITE" id="PS51414">
    <property type="entry name" value="HSR"/>
    <property type="match status" value="1"/>
</dbReference>
<evidence type="ECO:0000256" key="5">
    <source>
        <dbReference type="ARBA" id="ARBA00023117"/>
    </source>
</evidence>
<protein>
    <submittedName>
        <fullName evidence="14">SP110 nuclear antigen, tandem duplicate 3</fullName>
    </submittedName>
</protein>
<dbReference type="InterPro" id="IPR036427">
    <property type="entry name" value="Bromodomain-like_sf"/>
</dbReference>
<dbReference type="InterPro" id="IPR019787">
    <property type="entry name" value="Znf_PHD-finger"/>
</dbReference>
<dbReference type="InterPro" id="IPR004865">
    <property type="entry name" value="HSR_dom"/>
</dbReference>
<dbReference type="SUPFAM" id="SSF47370">
    <property type="entry name" value="Bromodomain"/>
    <property type="match status" value="1"/>
</dbReference>
<evidence type="ECO:0000256" key="8">
    <source>
        <dbReference type="PROSITE-ProRule" id="PRU00146"/>
    </source>
</evidence>
<dbReference type="InterPro" id="IPR013083">
    <property type="entry name" value="Znf_RING/FYVE/PHD"/>
</dbReference>
<dbReference type="InterPro" id="IPR019786">
    <property type="entry name" value="Zinc_finger_PHD-type_CS"/>
</dbReference>